<dbReference type="Pfam" id="PF04014">
    <property type="entry name" value="MazE_antitoxin"/>
    <property type="match status" value="1"/>
</dbReference>
<evidence type="ECO:0000313" key="3">
    <source>
        <dbReference type="Proteomes" id="UP000033949"/>
    </source>
</evidence>
<evidence type="ECO:0000259" key="1">
    <source>
        <dbReference type="Pfam" id="PF04014"/>
    </source>
</evidence>
<dbReference type="InterPro" id="IPR007159">
    <property type="entry name" value="SpoVT-AbrB_dom"/>
</dbReference>
<dbReference type="Proteomes" id="UP000033949">
    <property type="component" value="Unassembled WGS sequence"/>
</dbReference>
<evidence type="ECO:0000313" key="2">
    <source>
        <dbReference type="EMBL" id="KKS23873.1"/>
    </source>
</evidence>
<comment type="caution">
    <text evidence="2">The sequence shown here is derived from an EMBL/GenBank/DDBJ whole genome shotgun (WGS) entry which is preliminary data.</text>
</comment>
<dbReference type="EMBL" id="LCCC01000017">
    <property type="protein sequence ID" value="KKS23873.1"/>
    <property type="molecule type" value="Genomic_DNA"/>
</dbReference>
<proteinExistence type="predicted"/>
<name>A0A0G1AEY3_9BACT</name>
<sequence>MGLQKMINQNVRKITKLGGTSLAVTLPRKLVMELGWKEKQKVTVKRVRGGLLIKDWKK</sequence>
<feature type="domain" description="SpoVT-AbrB" evidence="1">
    <location>
        <begin position="17"/>
        <end position="53"/>
    </location>
</feature>
<organism evidence="2 3">
    <name type="scientific">Candidatus Nomurabacteria bacterium GW2011_GWC2_41_8</name>
    <dbReference type="NCBI Taxonomy" id="1618755"/>
    <lineage>
        <taxon>Bacteria</taxon>
        <taxon>Candidatus Nomuraibacteriota</taxon>
    </lineage>
</organism>
<dbReference type="SUPFAM" id="SSF89447">
    <property type="entry name" value="AbrB/MazE/MraZ-like"/>
    <property type="match status" value="1"/>
</dbReference>
<accession>A0A0G1AEY3</accession>
<dbReference type="InterPro" id="IPR037914">
    <property type="entry name" value="SpoVT-AbrB_sf"/>
</dbReference>
<gene>
    <name evidence="2" type="ORF">UU82_C0017G0007</name>
</gene>
<reference evidence="2 3" key="1">
    <citation type="journal article" date="2015" name="Nature">
        <title>rRNA introns, odd ribosomes, and small enigmatic genomes across a large radiation of phyla.</title>
        <authorList>
            <person name="Brown C.T."/>
            <person name="Hug L.A."/>
            <person name="Thomas B.C."/>
            <person name="Sharon I."/>
            <person name="Castelle C.J."/>
            <person name="Singh A."/>
            <person name="Wilkins M.J."/>
            <person name="Williams K.H."/>
            <person name="Banfield J.F."/>
        </authorList>
    </citation>
    <scope>NUCLEOTIDE SEQUENCE [LARGE SCALE GENOMIC DNA]</scope>
</reference>
<protein>
    <recommendedName>
        <fullName evidence="1">SpoVT-AbrB domain-containing protein</fullName>
    </recommendedName>
</protein>
<dbReference type="GO" id="GO:0003677">
    <property type="term" value="F:DNA binding"/>
    <property type="evidence" value="ECO:0007669"/>
    <property type="project" value="InterPro"/>
</dbReference>
<dbReference type="Gene3D" id="2.10.260.10">
    <property type="match status" value="1"/>
</dbReference>
<dbReference type="AlphaFoldDB" id="A0A0G1AEY3"/>